<dbReference type="Pfam" id="PF11951">
    <property type="entry name" value="Fungal_trans_2"/>
    <property type="match status" value="1"/>
</dbReference>
<dbReference type="Pfam" id="PF00172">
    <property type="entry name" value="Zn_clus"/>
    <property type="match status" value="1"/>
</dbReference>
<dbReference type="CDD" id="cd00067">
    <property type="entry name" value="GAL4"/>
    <property type="match status" value="1"/>
</dbReference>
<dbReference type="EMBL" id="KV878896">
    <property type="protein sequence ID" value="OJJ84709.1"/>
    <property type="molecule type" value="Genomic_DNA"/>
</dbReference>
<evidence type="ECO:0000313" key="8">
    <source>
        <dbReference type="Proteomes" id="UP000184300"/>
    </source>
</evidence>
<dbReference type="Proteomes" id="UP000184300">
    <property type="component" value="Unassembled WGS sequence"/>
</dbReference>
<dbReference type="PROSITE" id="PS00463">
    <property type="entry name" value="ZN2_CY6_FUNGAL_1"/>
    <property type="match status" value="1"/>
</dbReference>
<dbReference type="RefSeq" id="XP_022401407.1">
    <property type="nucleotide sequence ID" value="XM_022544529.1"/>
</dbReference>
<evidence type="ECO:0000256" key="3">
    <source>
        <dbReference type="ARBA" id="ARBA00023125"/>
    </source>
</evidence>
<dbReference type="GeneID" id="34460790"/>
<dbReference type="GO" id="GO:0000981">
    <property type="term" value="F:DNA-binding transcription factor activity, RNA polymerase II-specific"/>
    <property type="evidence" value="ECO:0007669"/>
    <property type="project" value="InterPro"/>
</dbReference>
<dbReference type="Gene3D" id="4.10.240.10">
    <property type="entry name" value="Zn(2)-C6 fungal-type DNA-binding domain"/>
    <property type="match status" value="1"/>
</dbReference>
<dbReference type="PANTHER" id="PTHR37534:SF2">
    <property type="entry name" value="N-ACETYLTRANSFERASE DOMAIN-CONTAINING PROTEIN"/>
    <property type="match status" value="1"/>
</dbReference>
<dbReference type="GO" id="GO:0008270">
    <property type="term" value="F:zinc ion binding"/>
    <property type="evidence" value="ECO:0007669"/>
    <property type="project" value="InterPro"/>
</dbReference>
<name>A0A1L9VLB1_ASPGL</name>
<dbReference type="GO" id="GO:0045944">
    <property type="term" value="P:positive regulation of transcription by RNA polymerase II"/>
    <property type="evidence" value="ECO:0007669"/>
    <property type="project" value="TreeGrafter"/>
</dbReference>
<evidence type="ECO:0000259" key="6">
    <source>
        <dbReference type="PROSITE" id="PS50048"/>
    </source>
</evidence>
<dbReference type="GO" id="GO:0000976">
    <property type="term" value="F:transcription cis-regulatory region binding"/>
    <property type="evidence" value="ECO:0007669"/>
    <property type="project" value="TreeGrafter"/>
</dbReference>
<dbReference type="PROSITE" id="PS50048">
    <property type="entry name" value="ZN2_CY6_FUNGAL_2"/>
    <property type="match status" value="1"/>
</dbReference>
<evidence type="ECO:0000256" key="1">
    <source>
        <dbReference type="ARBA" id="ARBA00004123"/>
    </source>
</evidence>
<gene>
    <name evidence="7" type="ORF">ASPGLDRAFT_35189</name>
</gene>
<organism evidence="7 8">
    <name type="scientific">Aspergillus glaucus CBS 516.65</name>
    <dbReference type="NCBI Taxonomy" id="1160497"/>
    <lineage>
        <taxon>Eukaryota</taxon>
        <taxon>Fungi</taxon>
        <taxon>Dikarya</taxon>
        <taxon>Ascomycota</taxon>
        <taxon>Pezizomycotina</taxon>
        <taxon>Eurotiomycetes</taxon>
        <taxon>Eurotiomycetidae</taxon>
        <taxon>Eurotiales</taxon>
        <taxon>Aspergillaceae</taxon>
        <taxon>Aspergillus</taxon>
        <taxon>Aspergillus subgen. Aspergillus</taxon>
    </lineage>
</organism>
<dbReference type="VEuPathDB" id="FungiDB:ASPGLDRAFT_35189"/>
<dbReference type="SUPFAM" id="SSF57701">
    <property type="entry name" value="Zn2/Cys6 DNA-binding domain"/>
    <property type="match status" value="1"/>
</dbReference>
<evidence type="ECO:0000256" key="4">
    <source>
        <dbReference type="ARBA" id="ARBA00023163"/>
    </source>
</evidence>
<evidence type="ECO:0000256" key="2">
    <source>
        <dbReference type="ARBA" id="ARBA00023015"/>
    </source>
</evidence>
<keyword evidence="3" id="KW-0238">DNA-binding</keyword>
<evidence type="ECO:0000313" key="7">
    <source>
        <dbReference type="EMBL" id="OJJ84709.1"/>
    </source>
</evidence>
<reference evidence="8" key="1">
    <citation type="journal article" date="2017" name="Genome Biol.">
        <title>Comparative genomics reveals high biological diversity and specific adaptations in the industrially and medically important fungal genus Aspergillus.</title>
        <authorList>
            <person name="de Vries R.P."/>
            <person name="Riley R."/>
            <person name="Wiebenga A."/>
            <person name="Aguilar-Osorio G."/>
            <person name="Amillis S."/>
            <person name="Uchima C.A."/>
            <person name="Anderluh G."/>
            <person name="Asadollahi M."/>
            <person name="Askin M."/>
            <person name="Barry K."/>
            <person name="Battaglia E."/>
            <person name="Bayram O."/>
            <person name="Benocci T."/>
            <person name="Braus-Stromeyer S.A."/>
            <person name="Caldana C."/>
            <person name="Canovas D."/>
            <person name="Cerqueira G.C."/>
            <person name="Chen F."/>
            <person name="Chen W."/>
            <person name="Choi C."/>
            <person name="Clum A."/>
            <person name="Dos Santos R.A."/>
            <person name="Damasio A.R."/>
            <person name="Diallinas G."/>
            <person name="Emri T."/>
            <person name="Fekete E."/>
            <person name="Flipphi M."/>
            <person name="Freyberg S."/>
            <person name="Gallo A."/>
            <person name="Gournas C."/>
            <person name="Habgood R."/>
            <person name="Hainaut M."/>
            <person name="Harispe M.L."/>
            <person name="Henrissat B."/>
            <person name="Hilden K.S."/>
            <person name="Hope R."/>
            <person name="Hossain A."/>
            <person name="Karabika E."/>
            <person name="Karaffa L."/>
            <person name="Karanyi Z."/>
            <person name="Krasevec N."/>
            <person name="Kuo A."/>
            <person name="Kusch H."/>
            <person name="LaButti K."/>
            <person name="Lagendijk E.L."/>
            <person name="Lapidus A."/>
            <person name="Levasseur A."/>
            <person name="Lindquist E."/>
            <person name="Lipzen A."/>
            <person name="Logrieco A.F."/>
            <person name="MacCabe A."/>
            <person name="Maekelae M.R."/>
            <person name="Malavazi I."/>
            <person name="Melin P."/>
            <person name="Meyer V."/>
            <person name="Mielnichuk N."/>
            <person name="Miskei M."/>
            <person name="Molnar A.P."/>
            <person name="Mule G."/>
            <person name="Ngan C.Y."/>
            <person name="Orejas M."/>
            <person name="Orosz E."/>
            <person name="Ouedraogo J.P."/>
            <person name="Overkamp K.M."/>
            <person name="Park H.-S."/>
            <person name="Perrone G."/>
            <person name="Piumi F."/>
            <person name="Punt P.J."/>
            <person name="Ram A.F."/>
            <person name="Ramon A."/>
            <person name="Rauscher S."/>
            <person name="Record E."/>
            <person name="Riano-Pachon D.M."/>
            <person name="Robert V."/>
            <person name="Roehrig J."/>
            <person name="Ruller R."/>
            <person name="Salamov A."/>
            <person name="Salih N.S."/>
            <person name="Samson R.A."/>
            <person name="Sandor E."/>
            <person name="Sanguinetti M."/>
            <person name="Schuetze T."/>
            <person name="Sepcic K."/>
            <person name="Shelest E."/>
            <person name="Sherlock G."/>
            <person name="Sophianopoulou V."/>
            <person name="Squina F.M."/>
            <person name="Sun H."/>
            <person name="Susca A."/>
            <person name="Todd R.B."/>
            <person name="Tsang A."/>
            <person name="Unkles S.E."/>
            <person name="van de Wiele N."/>
            <person name="van Rossen-Uffink D."/>
            <person name="Oliveira J.V."/>
            <person name="Vesth T.C."/>
            <person name="Visser J."/>
            <person name="Yu J.-H."/>
            <person name="Zhou M."/>
            <person name="Andersen M.R."/>
            <person name="Archer D.B."/>
            <person name="Baker S.E."/>
            <person name="Benoit I."/>
            <person name="Brakhage A.A."/>
            <person name="Braus G.H."/>
            <person name="Fischer R."/>
            <person name="Frisvad J.C."/>
            <person name="Goldman G.H."/>
            <person name="Houbraken J."/>
            <person name="Oakley B."/>
            <person name="Pocsi I."/>
            <person name="Scazzocchio C."/>
            <person name="Seiboth B."/>
            <person name="vanKuyk P.A."/>
            <person name="Wortman J."/>
            <person name="Dyer P.S."/>
            <person name="Grigoriev I.V."/>
        </authorList>
    </citation>
    <scope>NUCLEOTIDE SEQUENCE [LARGE SCALE GENOMIC DNA]</scope>
    <source>
        <strain evidence="8">CBS 516.65</strain>
    </source>
</reference>
<dbReference type="AlphaFoldDB" id="A0A1L9VLB1"/>
<sequence>MGRRGPACRRCRGRHLKCNRERPCAQCKKSDIKCDLSRVNIRFRSHKPRPKPDLKFSPSQEWVGTARDGEFQYVDMSREYAQNNPNKLKARQTSVFSHGAAIAPFSPRPDDAHDTEHSSIPEIDPVFSSPGPLYTPENTHSAGHFALLPFSSIEQNHDAPEQSIYPPQRDKYPLGPLKGLPDSASNQAFVTNIEEACLIRHFVDDLAPWFDTSDRDHNFCYTVPERAMFCPVLRYALLTASAGHLTRPCSPYRNSNNLIVYDGIQLPNIRYDAVIAYHDICISYLIHVSNDPSGDFNEDVLTAATILRFFEQLDTPSAGTDAGTYLTAVQFIINTQRNQSFYAYRTIAGPPRNASIHDIPAPSLGHSACLIALRQEIWSACLHQHPCRLPICPYEAGIAFDDTASDFIWTNRILIWRESNDGKYSKNSKNNGRHKSHAFRPIYYEDPDPGSGIFLPRIWHINSCQVMAEQHIELARILLAVSNPTISRIGLGASSANATLEAELRSITRRLVGLGVSNPKMPPALVTSAVGISMCGEYFKNPKEQEALVDVLVGLEVEHSWPTEATIAALRRAWELRARA</sequence>
<dbReference type="OrthoDB" id="407832at2759"/>
<comment type="subcellular location">
    <subcellularLocation>
        <location evidence="1">Nucleus</location>
    </subcellularLocation>
</comment>
<protein>
    <recommendedName>
        <fullName evidence="6">Zn(2)-C6 fungal-type domain-containing protein</fullName>
    </recommendedName>
</protein>
<feature type="domain" description="Zn(2)-C6 fungal-type" evidence="6">
    <location>
        <begin position="7"/>
        <end position="36"/>
    </location>
</feature>
<keyword evidence="5" id="KW-0539">Nucleus</keyword>
<accession>A0A1L9VLB1</accession>
<dbReference type="PANTHER" id="PTHR37534">
    <property type="entry name" value="TRANSCRIPTIONAL ACTIVATOR PROTEIN UGA3"/>
    <property type="match status" value="1"/>
</dbReference>
<proteinExistence type="predicted"/>
<keyword evidence="8" id="KW-1185">Reference proteome</keyword>
<keyword evidence="2" id="KW-0805">Transcription regulation</keyword>
<dbReference type="GO" id="GO:0005634">
    <property type="term" value="C:nucleus"/>
    <property type="evidence" value="ECO:0007669"/>
    <property type="project" value="UniProtKB-SubCell"/>
</dbReference>
<dbReference type="InterPro" id="IPR001138">
    <property type="entry name" value="Zn2Cys6_DnaBD"/>
</dbReference>
<evidence type="ECO:0000256" key="5">
    <source>
        <dbReference type="ARBA" id="ARBA00023242"/>
    </source>
</evidence>
<dbReference type="InterPro" id="IPR036864">
    <property type="entry name" value="Zn2-C6_fun-type_DNA-bd_sf"/>
</dbReference>
<dbReference type="SMART" id="SM00066">
    <property type="entry name" value="GAL4"/>
    <property type="match status" value="1"/>
</dbReference>
<keyword evidence="4" id="KW-0804">Transcription</keyword>
<dbReference type="InterPro" id="IPR021858">
    <property type="entry name" value="Fun_TF"/>
</dbReference>